<evidence type="ECO:0000313" key="2">
    <source>
        <dbReference type="EMBL" id="OTG23215.1"/>
    </source>
</evidence>
<evidence type="ECO:0000313" key="1">
    <source>
        <dbReference type="EMBL" id="KAF5802831.1"/>
    </source>
</evidence>
<dbReference type="AlphaFoldDB" id="A0A251UIR4"/>
<keyword evidence="3" id="KW-1185">Reference proteome</keyword>
<reference evidence="2" key="2">
    <citation type="submission" date="2017-02" db="EMBL/GenBank/DDBJ databases">
        <title>Sunflower complete genome.</title>
        <authorList>
            <person name="Langlade N."/>
            <person name="Munos S."/>
        </authorList>
    </citation>
    <scope>NUCLEOTIDE SEQUENCE [LARGE SCALE GENOMIC DNA]</scope>
    <source>
        <tissue evidence="2">Leaves</tissue>
    </source>
</reference>
<reference evidence="1" key="3">
    <citation type="submission" date="2020-06" db="EMBL/GenBank/DDBJ databases">
        <title>Helianthus annuus Genome sequencing and assembly Release 2.</title>
        <authorList>
            <person name="Gouzy J."/>
            <person name="Langlade N."/>
            <person name="Munos S."/>
        </authorList>
    </citation>
    <scope>NUCLEOTIDE SEQUENCE</scope>
    <source>
        <tissue evidence="1">Leaves</tissue>
    </source>
</reference>
<name>A0A251UIR4_HELAN</name>
<dbReference type="EMBL" id="CM007895">
    <property type="protein sequence ID" value="OTG23215.1"/>
    <property type="molecule type" value="Genomic_DNA"/>
</dbReference>
<dbReference type="Proteomes" id="UP000215914">
    <property type="component" value="Chromosome 6"/>
</dbReference>
<reference evidence="1 3" key="1">
    <citation type="journal article" date="2017" name="Nature">
        <title>The sunflower genome provides insights into oil metabolism, flowering and Asterid evolution.</title>
        <authorList>
            <person name="Badouin H."/>
            <person name="Gouzy J."/>
            <person name="Grassa C.J."/>
            <person name="Murat F."/>
            <person name="Staton S.E."/>
            <person name="Cottret L."/>
            <person name="Lelandais-Briere C."/>
            <person name="Owens G.L."/>
            <person name="Carrere S."/>
            <person name="Mayjonade B."/>
            <person name="Legrand L."/>
            <person name="Gill N."/>
            <person name="Kane N.C."/>
            <person name="Bowers J.E."/>
            <person name="Hubner S."/>
            <person name="Bellec A."/>
            <person name="Berard A."/>
            <person name="Berges H."/>
            <person name="Blanchet N."/>
            <person name="Boniface M.C."/>
            <person name="Brunel D."/>
            <person name="Catrice O."/>
            <person name="Chaidir N."/>
            <person name="Claudel C."/>
            <person name="Donnadieu C."/>
            <person name="Faraut T."/>
            <person name="Fievet G."/>
            <person name="Helmstetter N."/>
            <person name="King M."/>
            <person name="Knapp S.J."/>
            <person name="Lai Z."/>
            <person name="Le Paslier M.C."/>
            <person name="Lippi Y."/>
            <person name="Lorenzon L."/>
            <person name="Mandel J.R."/>
            <person name="Marage G."/>
            <person name="Marchand G."/>
            <person name="Marquand E."/>
            <person name="Bret-Mestries E."/>
            <person name="Morien E."/>
            <person name="Nambeesan S."/>
            <person name="Nguyen T."/>
            <person name="Pegot-Espagnet P."/>
            <person name="Pouilly N."/>
            <person name="Raftis F."/>
            <person name="Sallet E."/>
            <person name="Schiex T."/>
            <person name="Thomas J."/>
            <person name="Vandecasteele C."/>
            <person name="Vares D."/>
            <person name="Vear F."/>
            <person name="Vautrin S."/>
            <person name="Crespi M."/>
            <person name="Mangin B."/>
            <person name="Burke J.M."/>
            <person name="Salse J."/>
            <person name="Munos S."/>
            <person name="Vincourt P."/>
            <person name="Rieseberg L.H."/>
            <person name="Langlade N.B."/>
        </authorList>
    </citation>
    <scope>NUCLEOTIDE SEQUENCE [LARGE SCALE GENOMIC DNA]</scope>
    <source>
        <strain evidence="3">cv. SF193</strain>
        <tissue evidence="1">Leaves</tissue>
    </source>
</reference>
<proteinExistence type="predicted"/>
<sequence>MFVREHNMWFLTIERSGGSSLHICALIFFKEIGDPMKLALCMRSCSLTQMWA</sequence>
<dbReference type="EMBL" id="MNCJ02000321">
    <property type="protein sequence ID" value="KAF5802831.1"/>
    <property type="molecule type" value="Genomic_DNA"/>
</dbReference>
<dbReference type="InParanoid" id="A0A251UIR4"/>
<dbReference type="Gramene" id="mRNA:HanXRQr2_Chr06g0264181">
    <property type="protein sequence ID" value="mRNA:HanXRQr2_Chr06g0264181"/>
    <property type="gene ID" value="HanXRQr2_Chr06g0264181"/>
</dbReference>
<evidence type="ECO:0000313" key="3">
    <source>
        <dbReference type="Proteomes" id="UP000215914"/>
    </source>
</evidence>
<protein>
    <submittedName>
        <fullName evidence="2">Uncharacterized protein</fullName>
    </submittedName>
</protein>
<accession>A0A251UIR4</accession>
<organism evidence="2 3">
    <name type="scientific">Helianthus annuus</name>
    <name type="common">Common sunflower</name>
    <dbReference type="NCBI Taxonomy" id="4232"/>
    <lineage>
        <taxon>Eukaryota</taxon>
        <taxon>Viridiplantae</taxon>
        <taxon>Streptophyta</taxon>
        <taxon>Embryophyta</taxon>
        <taxon>Tracheophyta</taxon>
        <taxon>Spermatophyta</taxon>
        <taxon>Magnoliopsida</taxon>
        <taxon>eudicotyledons</taxon>
        <taxon>Gunneridae</taxon>
        <taxon>Pentapetalae</taxon>
        <taxon>asterids</taxon>
        <taxon>campanulids</taxon>
        <taxon>Asterales</taxon>
        <taxon>Asteraceae</taxon>
        <taxon>Asteroideae</taxon>
        <taxon>Heliantheae alliance</taxon>
        <taxon>Heliantheae</taxon>
        <taxon>Helianthus</taxon>
    </lineage>
</organism>
<gene>
    <name evidence="2" type="ORF">HannXRQ_Chr06g0179961</name>
    <name evidence="1" type="ORF">HanXRQr2_Chr06g0264181</name>
</gene>